<dbReference type="Gene3D" id="1.20.1280.50">
    <property type="match status" value="1"/>
</dbReference>
<accession>A0A443RTP3</accession>
<dbReference type="SMART" id="SM00256">
    <property type="entry name" value="FBOX"/>
    <property type="match status" value="1"/>
</dbReference>
<evidence type="ECO:0000259" key="1">
    <source>
        <dbReference type="PROSITE" id="PS50181"/>
    </source>
</evidence>
<dbReference type="Proteomes" id="UP000288716">
    <property type="component" value="Unassembled WGS sequence"/>
</dbReference>
<protein>
    <recommendedName>
        <fullName evidence="1">F-box domain-containing protein</fullName>
    </recommendedName>
</protein>
<evidence type="ECO:0000313" key="2">
    <source>
        <dbReference type="EMBL" id="RWS18731.1"/>
    </source>
</evidence>
<dbReference type="PROSITE" id="PS50181">
    <property type="entry name" value="FBOX"/>
    <property type="match status" value="1"/>
</dbReference>
<reference evidence="2 3" key="1">
    <citation type="journal article" date="2018" name="Gigascience">
        <title>Genomes of trombidid mites reveal novel predicted allergens and laterally-transferred genes associated with secondary metabolism.</title>
        <authorList>
            <person name="Dong X."/>
            <person name="Chaisiri K."/>
            <person name="Xia D."/>
            <person name="Armstrong S.D."/>
            <person name="Fang Y."/>
            <person name="Donnelly M.J."/>
            <person name="Kadowaki T."/>
            <person name="McGarry J.W."/>
            <person name="Darby A.C."/>
            <person name="Makepeace B.L."/>
        </authorList>
    </citation>
    <scope>NUCLEOTIDE SEQUENCE [LARGE SCALE GENOMIC DNA]</scope>
    <source>
        <strain evidence="2">UoL-UT</strain>
    </source>
</reference>
<dbReference type="AlphaFoldDB" id="A0A443RTP3"/>
<comment type="caution">
    <text evidence="2">The sequence shown here is derived from an EMBL/GenBank/DDBJ whole genome shotgun (WGS) entry which is preliminary data.</text>
</comment>
<name>A0A443RTP3_9ACAR</name>
<feature type="domain" description="F-box" evidence="1">
    <location>
        <begin position="88"/>
        <end position="145"/>
    </location>
</feature>
<feature type="non-terminal residue" evidence="2">
    <location>
        <position position="151"/>
    </location>
</feature>
<dbReference type="CDD" id="cd09917">
    <property type="entry name" value="F-box_SF"/>
    <property type="match status" value="1"/>
</dbReference>
<dbReference type="InterPro" id="IPR036047">
    <property type="entry name" value="F-box-like_dom_sf"/>
</dbReference>
<organism evidence="2 3">
    <name type="scientific">Leptotrombidium deliense</name>
    <dbReference type="NCBI Taxonomy" id="299467"/>
    <lineage>
        <taxon>Eukaryota</taxon>
        <taxon>Metazoa</taxon>
        <taxon>Ecdysozoa</taxon>
        <taxon>Arthropoda</taxon>
        <taxon>Chelicerata</taxon>
        <taxon>Arachnida</taxon>
        <taxon>Acari</taxon>
        <taxon>Acariformes</taxon>
        <taxon>Trombidiformes</taxon>
        <taxon>Prostigmata</taxon>
        <taxon>Anystina</taxon>
        <taxon>Parasitengona</taxon>
        <taxon>Trombiculoidea</taxon>
        <taxon>Trombiculidae</taxon>
        <taxon>Leptotrombidium</taxon>
    </lineage>
</organism>
<dbReference type="InterPro" id="IPR001810">
    <property type="entry name" value="F-box_dom"/>
</dbReference>
<dbReference type="Pfam" id="PF00646">
    <property type="entry name" value="F-box"/>
    <property type="match status" value="1"/>
</dbReference>
<dbReference type="OrthoDB" id="10257471at2759"/>
<keyword evidence="3" id="KW-1185">Reference proteome</keyword>
<sequence>MDVWEIFGKIDVRASSDPFAQKLLVNLRKSINLSIGDNVTICIVNGLPTITKDEIEEMERLRGRNTFLRDKSELLEKECQRIKNYDNLSLFSILPEEVTLKILDWLSVSELFSLRLVSKEMKEWADVTIRSHKQIMDINLGWQSTYRIHLW</sequence>
<gene>
    <name evidence="2" type="ORF">B4U80_14562</name>
</gene>
<proteinExistence type="predicted"/>
<dbReference type="SUPFAM" id="SSF81383">
    <property type="entry name" value="F-box domain"/>
    <property type="match status" value="1"/>
</dbReference>
<evidence type="ECO:0000313" key="3">
    <source>
        <dbReference type="Proteomes" id="UP000288716"/>
    </source>
</evidence>
<dbReference type="EMBL" id="NCKV01035235">
    <property type="protein sequence ID" value="RWS18731.1"/>
    <property type="molecule type" value="Genomic_DNA"/>
</dbReference>
<dbReference type="VEuPathDB" id="VectorBase:LDEU013309"/>